<feature type="compositionally biased region" description="Acidic residues" evidence="8">
    <location>
        <begin position="1"/>
        <end position="48"/>
    </location>
</feature>
<feature type="compositionally biased region" description="Basic and acidic residues" evidence="8">
    <location>
        <begin position="831"/>
        <end position="849"/>
    </location>
</feature>
<feature type="domain" description="PHD-type" evidence="9">
    <location>
        <begin position="1579"/>
        <end position="1630"/>
    </location>
</feature>
<feature type="compositionally biased region" description="Polar residues" evidence="8">
    <location>
        <begin position="1275"/>
        <end position="1284"/>
    </location>
</feature>
<keyword evidence="12" id="KW-1185">Reference proteome</keyword>
<dbReference type="GO" id="GO:0000981">
    <property type="term" value="F:DNA-binding transcription factor activity, RNA polymerase II-specific"/>
    <property type="evidence" value="ECO:0007669"/>
    <property type="project" value="TreeGrafter"/>
</dbReference>
<dbReference type="STRING" id="43041.A0A182JRA2"/>
<dbReference type="Proteomes" id="UP000075881">
    <property type="component" value="Unassembled WGS sequence"/>
</dbReference>
<evidence type="ECO:0000256" key="8">
    <source>
        <dbReference type="SAM" id="MobiDB-lite"/>
    </source>
</evidence>
<evidence type="ECO:0008006" key="13">
    <source>
        <dbReference type="Google" id="ProtNLM"/>
    </source>
</evidence>
<evidence type="ECO:0000256" key="6">
    <source>
        <dbReference type="ARBA" id="ARBA00023242"/>
    </source>
</evidence>
<keyword evidence="4 7" id="KW-0863">Zinc-finger</keyword>
<dbReference type="SUPFAM" id="SSF57667">
    <property type="entry name" value="beta-beta-alpha zinc fingers"/>
    <property type="match status" value="1"/>
</dbReference>
<organism evidence="11 12">
    <name type="scientific">Anopheles christyi</name>
    <dbReference type="NCBI Taxonomy" id="43041"/>
    <lineage>
        <taxon>Eukaryota</taxon>
        <taxon>Metazoa</taxon>
        <taxon>Ecdysozoa</taxon>
        <taxon>Arthropoda</taxon>
        <taxon>Hexapoda</taxon>
        <taxon>Insecta</taxon>
        <taxon>Pterygota</taxon>
        <taxon>Neoptera</taxon>
        <taxon>Endopterygota</taxon>
        <taxon>Diptera</taxon>
        <taxon>Nematocera</taxon>
        <taxon>Culicoidea</taxon>
        <taxon>Culicidae</taxon>
        <taxon>Anophelinae</taxon>
        <taxon>Anopheles</taxon>
    </lineage>
</organism>
<feature type="compositionally biased region" description="Basic and acidic residues" evidence="8">
    <location>
        <begin position="943"/>
        <end position="958"/>
    </location>
</feature>
<dbReference type="SUPFAM" id="SSF57903">
    <property type="entry name" value="FYVE/PHD zinc finger"/>
    <property type="match status" value="1"/>
</dbReference>
<feature type="region of interest" description="Disordered" evidence="8">
    <location>
        <begin position="927"/>
        <end position="1093"/>
    </location>
</feature>
<feature type="compositionally biased region" description="Basic and acidic residues" evidence="8">
    <location>
        <begin position="673"/>
        <end position="722"/>
    </location>
</feature>
<feature type="compositionally biased region" description="Polar residues" evidence="8">
    <location>
        <begin position="1427"/>
        <end position="1441"/>
    </location>
</feature>
<dbReference type="CDD" id="cd15505">
    <property type="entry name" value="PHD_ING"/>
    <property type="match status" value="1"/>
</dbReference>
<dbReference type="PANTHER" id="PTHR24394">
    <property type="entry name" value="ZINC FINGER PROTEIN"/>
    <property type="match status" value="1"/>
</dbReference>
<feature type="region of interest" description="Disordered" evidence="8">
    <location>
        <begin position="1348"/>
        <end position="1391"/>
    </location>
</feature>
<feature type="compositionally biased region" description="Low complexity" evidence="8">
    <location>
        <begin position="982"/>
        <end position="1006"/>
    </location>
</feature>
<evidence type="ECO:0000259" key="10">
    <source>
        <dbReference type="PROSITE" id="PS50157"/>
    </source>
</evidence>
<accession>A0A182JRA2</accession>
<evidence type="ECO:0000256" key="5">
    <source>
        <dbReference type="ARBA" id="ARBA00022833"/>
    </source>
</evidence>
<feature type="region of interest" description="Disordered" evidence="8">
    <location>
        <begin position="1114"/>
        <end position="1162"/>
    </location>
</feature>
<keyword evidence="5" id="KW-0862">Zinc</keyword>
<dbReference type="SMART" id="SM00355">
    <property type="entry name" value="ZnF_C2H2"/>
    <property type="match status" value="8"/>
</dbReference>
<feature type="region of interest" description="Disordered" evidence="8">
    <location>
        <begin position="1427"/>
        <end position="1498"/>
    </location>
</feature>
<evidence type="ECO:0000256" key="3">
    <source>
        <dbReference type="ARBA" id="ARBA00022737"/>
    </source>
</evidence>
<feature type="domain" description="C2H2-type" evidence="10">
    <location>
        <begin position="531"/>
        <end position="558"/>
    </location>
</feature>
<dbReference type="GO" id="GO:0005634">
    <property type="term" value="C:nucleus"/>
    <property type="evidence" value="ECO:0007669"/>
    <property type="project" value="UniProtKB-SubCell"/>
</dbReference>
<dbReference type="InterPro" id="IPR001965">
    <property type="entry name" value="Znf_PHD"/>
</dbReference>
<dbReference type="VEuPathDB" id="VectorBase:ACHR001034"/>
<evidence type="ECO:0000256" key="2">
    <source>
        <dbReference type="ARBA" id="ARBA00022723"/>
    </source>
</evidence>
<reference evidence="12" key="1">
    <citation type="submission" date="2013-03" db="EMBL/GenBank/DDBJ databases">
        <title>The Genome Sequence of Anopheles christyi ACHKN1017.</title>
        <authorList>
            <consortium name="The Broad Institute Genomics Platform"/>
            <person name="Neafsey D.E."/>
            <person name="Besansky N."/>
            <person name="Walker B."/>
            <person name="Young S.K."/>
            <person name="Zeng Q."/>
            <person name="Gargeya S."/>
            <person name="Fitzgerald M."/>
            <person name="Haas B."/>
            <person name="Abouelleil A."/>
            <person name="Allen A.W."/>
            <person name="Alvarado L."/>
            <person name="Arachchi H.M."/>
            <person name="Berlin A.M."/>
            <person name="Chapman S.B."/>
            <person name="Gainer-Dewar J."/>
            <person name="Goldberg J."/>
            <person name="Griggs A."/>
            <person name="Gujja S."/>
            <person name="Hansen M."/>
            <person name="Howarth C."/>
            <person name="Imamovic A."/>
            <person name="Ireland A."/>
            <person name="Larimer J."/>
            <person name="McCowan C."/>
            <person name="Murphy C."/>
            <person name="Pearson M."/>
            <person name="Poon T.W."/>
            <person name="Priest M."/>
            <person name="Roberts A."/>
            <person name="Saif S."/>
            <person name="Shea T."/>
            <person name="Sisk P."/>
            <person name="Sykes S."/>
            <person name="Wortman J."/>
            <person name="Nusbaum C."/>
            <person name="Birren B."/>
        </authorList>
    </citation>
    <scope>NUCLEOTIDE SEQUENCE [LARGE SCALE GENOMIC DNA]</scope>
    <source>
        <strain evidence="12">ACHKN1017</strain>
    </source>
</reference>
<reference evidence="11" key="2">
    <citation type="submission" date="2020-05" db="UniProtKB">
        <authorList>
            <consortium name="EnsemblMetazoa"/>
        </authorList>
    </citation>
    <scope>IDENTIFICATION</scope>
    <source>
        <strain evidence="11">ACHKN1017</strain>
    </source>
</reference>
<evidence type="ECO:0000259" key="9">
    <source>
        <dbReference type="PROSITE" id="PS50016"/>
    </source>
</evidence>
<evidence type="ECO:0000313" key="12">
    <source>
        <dbReference type="Proteomes" id="UP000075881"/>
    </source>
</evidence>
<dbReference type="Gene3D" id="3.30.40.10">
    <property type="entry name" value="Zinc/RING finger domain, C3HC4 (zinc finger)"/>
    <property type="match status" value="1"/>
</dbReference>
<evidence type="ECO:0000256" key="7">
    <source>
        <dbReference type="PROSITE-ProRule" id="PRU00042"/>
    </source>
</evidence>
<feature type="compositionally biased region" description="Basic and acidic residues" evidence="8">
    <location>
        <begin position="56"/>
        <end position="83"/>
    </location>
</feature>
<feature type="region of interest" description="Disordered" evidence="8">
    <location>
        <begin position="1258"/>
        <end position="1306"/>
    </location>
</feature>
<evidence type="ECO:0000256" key="4">
    <source>
        <dbReference type="ARBA" id="ARBA00022771"/>
    </source>
</evidence>
<keyword evidence="3" id="KW-0677">Repeat</keyword>
<evidence type="ECO:0000256" key="1">
    <source>
        <dbReference type="ARBA" id="ARBA00004123"/>
    </source>
</evidence>
<sequence>MESEESSAESDDEEEEDDEEEDDEDEDKAEDETATGAVEENEQTEQDESNAVMQKIESDHHNEEPKDSTHQDVELEDQNKTENVEIAEDTALQEPIPMDIDESLMIERRRDVPARASTDSKLSPKEIGTIDEASSVPEGNENAPTGLLSDCSTSLVAPDSAGDNVPETTELVDVLPKSFANEAKQNESALEFAGVGEGTMTITENEETERMAAAEMLFDLSATGGDIMTSGNAQPVEAAPAKDPMTIADSDTQLFTLILDEPLDRIPIREFIRICLRVTVPFCLYCNHARRIAVSGRQLVLHIIAMHRFQATVNSITGEELLPETILHRFLNSLDELETEQAYLNVETFDNSWTSEQRAAIPFVKVFECFQCRFTTVVHKELYLHNRKMHQKSVLLCLMCKGNFFSYSELLCHMCPGVSNHTTALDYMFRCCVCNVDSIPSAFRLMVHLRKRHYACDVCLEECLDQSRLSNHVWKHKLHHLCYRCGIGYRNKADILKHLFWKHGTEGVLCKRCLQKKWPHVYHFCVPPAQFVCEVCQATFNRSVALKVHRRLHNGDAKYPCTEDVCEKRFISKKLLLKHVHRHYLEKSEAEKEQAVESMDIHPILSAGEDIHDGAPVGSGAKTTDEDESVGPLKTEPQTDDIDKSLTKSSGTTDAERNDVASDETKVQSMEELADKDTIKKESNEDSDSTKPLDGKDGDGTADSKEQISEDSNRKESAKLQETEAATAVVETMDVSTPVKKSKKKRKMKDDDKSMVDLMNLPALNLSESDSSDDSDNENSNASFNSKRIGDFTETENGNLWDDSMESKVDGANLMHTEESTDQEQLPENALQRKDSKANEEETVERNENTSEELGAALDPIANIWNNFKRYQANHRTASRKQSADEEQRIEDELVDKMLKTTILHVSQSDHDYCMMFKPILSEAELEAEMQSKPQQESLLLKGGRDAEESTGDSRRTPEMAIKSSGKRNEDRSSDSEDSSDSDSSCECGSNCSCSSSSSNSSSSSSDDSDSSDNEDARKGNKKAAGSDHTKKEDGRSTSPAVSVAEVIAQIEPEVVEELPPPEPVDPDSVIVDSDLHTDESETDEEFYDEHPQKLANQLLAEKRRQLLAQTGASMNYGMVENSRPSTPSLPPDEQAQGKKKVKPKKRKRERKSSKRFMSPAGSTFVEQQVPVTTTTVVPVMDVASYVPQHIAYHWPLGEQQLSGFVPSASAELGPATGAAPLIHNLNQPQQMMLPTMAPLEMPAAVLPIPGVIPVQQTPLSTVPGDDGGKISAPRLSTGNSSESDAPLKRSQRSRKPNKFYGYTSDDESAAASLPLPSGITLSTNPEKSILSLMKPTPPPNLVWSKEDLPSPPAKSSKIACGAGVSSKMSSGQRRSVDHLTPVSSRRNSGIGMSQDELGAVPSAAALVEQQHYSTVHQLQTPTTMVSTLLPSHDPSTPISQSHPPLPKLKLSLGKKSSVTSVTPKGVKQAANNSRRRKPPTPRTPKVKTPKSAPPMGINLHGSTMLPIGTPGTPGPLSAPLVPSAGGVASSALYQSPSVVESRPKIPPIGSFPSIQTDLFRPNQIRVPAGWRAPKEGESVYCYCRAPYDEVSEMIACDDDNCRIEWFHFECVGIIMPPKGKWFCPDCKLRQVQSGTVLLSGMEREQESGQSAAGNAIGGDEGMSSLAVATSTNGSSLAQPSSAYTHWGQPQ</sequence>
<dbReference type="Gene3D" id="3.30.160.60">
    <property type="entry name" value="Classic Zinc Finger"/>
    <property type="match status" value="2"/>
</dbReference>
<feature type="region of interest" description="Disordered" evidence="8">
    <location>
        <begin position="1"/>
        <end position="96"/>
    </location>
</feature>
<keyword evidence="6" id="KW-0539">Nucleus</keyword>
<feature type="region of interest" description="Disordered" evidence="8">
    <location>
        <begin position="608"/>
        <end position="855"/>
    </location>
</feature>
<dbReference type="InterPro" id="IPR013087">
    <property type="entry name" value="Znf_C2H2_type"/>
</dbReference>
<dbReference type="PROSITE" id="PS01359">
    <property type="entry name" value="ZF_PHD_1"/>
    <property type="match status" value="1"/>
</dbReference>
<feature type="compositionally biased region" description="Basic and acidic residues" evidence="8">
    <location>
        <begin position="654"/>
        <end position="666"/>
    </location>
</feature>
<feature type="region of interest" description="Disordered" evidence="8">
    <location>
        <begin position="110"/>
        <end position="146"/>
    </location>
</feature>
<feature type="compositionally biased region" description="Basic residues" evidence="8">
    <location>
        <begin position="1474"/>
        <end position="1489"/>
    </location>
</feature>
<comment type="subcellular location">
    <subcellularLocation>
        <location evidence="1">Nucleus</location>
    </subcellularLocation>
</comment>
<evidence type="ECO:0000313" key="11">
    <source>
        <dbReference type="EnsemblMetazoa" id="ACHR001034-PA"/>
    </source>
</evidence>
<dbReference type="PANTHER" id="PTHR24394:SF29">
    <property type="entry name" value="MYONEURIN"/>
    <property type="match status" value="1"/>
</dbReference>
<protein>
    <recommendedName>
        <fullName evidence="13">PHD-type domain-containing protein</fullName>
    </recommendedName>
</protein>
<name>A0A182JRA2_9DIPT</name>
<feature type="compositionally biased region" description="Polar residues" evidence="8">
    <location>
        <begin position="1382"/>
        <end position="1391"/>
    </location>
</feature>
<dbReference type="InterPro" id="IPR019786">
    <property type="entry name" value="Zinc_finger_PHD-type_CS"/>
</dbReference>
<feature type="region of interest" description="Disordered" evidence="8">
    <location>
        <begin position="1642"/>
        <end position="1691"/>
    </location>
</feature>
<dbReference type="PROSITE" id="PS50016">
    <property type="entry name" value="ZF_PHD_2"/>
    <property type="match status" value="1"/>
</dbReference>
<proteinExistence type="predicted"/>
<dbReference type="InterPro" id="IPR036236">
    <property type="entry name" value="Znf_C2H2_sf"/>
</dbReference>
<dbReference type="EnsemblMetazoa" id="ACHR001034-RA">
    <property type="protein sequence ID" value="ACHR001034-PA"/>
    <property type="gene ID" value="ACHR001034"/>
</dbReference>
<dbReference type="GO" id="GO:0008270">
    <property type="term" value="F:zinc ion binding"/>
    <property type="evidence" value="ECO:0007669"/>
    <property type="project" value="UniProtKB-KW"/>
</dbReference>
<feature type="domain" description="C2H2-type" evidence="10">
    <location>
        <begin position="559"/>
        <end position="588"/>
    </location>
</feature>
<feature type="compositionally biased region" description="Polar residues" evidence="8">
    <location>
        <begin position="1667"/>
        <end position="1691"/>
    </location>
</feature>
<dbReference type="InterPro" id="IPR019787">
    <property type="entry name" value="Znf_PHD-finger"/>
</dbReference>
<keyword evidence="2" id="KW-0479">Metal-binding</keyword>
<dbReference type="PROSITE" id="PS00028">
    <property type="entry name" value="ZINC_FINGER_C2H2_1"/>
    <property type="match status" value="4"/>
</dbReference>
<dbReference type="InterPro" id="IPR011011">
    <property type="entry name" value="Znf_FYVE_PHD"/>
</dbReference>
<dbReference type="InterPro" id="IPR013083">
    <property type="entry name" value="Znf_RING/FYVE/PHD"/>
</dbReference>
<feature type="compositionally biased region" description="Basic and acidic residues" evidence="8">
    <location>
        <begin position="1015"/>
        <end position="1036"/>
    </location>
</feature>
<dbReference type="PROSITE" id="PS50157">
    <property type="entry name" value="ZINC_FINGER_C2H2_2"/>
    <property type="match status" value="2"/>
</dbReference>
<dbReference type="SMART" id="SM00249">
    <property type="entry name" value="PHD"/>
    <property type="match status" value="1"/>
</dbReference>
<feature type="compositionally biased region" description="Low complexity" evidence="8">
    <location>
        <begin position="1448"/>
        <end position="1458"/>
    </location>
</feature>
<feature type="compositionally biased region" description="Basic residues" evidence="8">
    <location>
        <begin position="1138"/>
        <end position="1155"/>
    </location>
</feature>